<dbReference type="PANTHER" id="PTHR47926">
    <property type="entry name" value="PENTATRICOPEPTIDE REPEAT-CONTAINING PROTEIN"/>
    <property type="match status" value="1"/>
</dbReference>
<dbReference type="Pfam" id="PF01535">
    <property type="entry name" value="PPR"/>
    <property type="match status" value="3"/>
</dbReference>
<keyword evidence="1" id="KW-0677">Repeat</keyword>
<dbReference type="AlphaFoldDB" id="A0AAD1ZXL1"/>
<keyword evidence="3" id="KW-1185">Reference proteome</keyword>
<evidence type="ECO:0000313" key="3">
    <source>
        <dbReference type="Proteomes" id="UP000834106"/>
    </source>
</evidence>
<accession>A0AAD1ZXL1</accession>
<name>A0AAD1ZXL1_9LAMI</name>
<dbReference type="InterPro" id="IPR046960">
    <property type="entry name" value="PPR_At4g14850-like_plant"/>
</dbReference>
<evidence type="ECO:0008006" key="4">
    <source>
        <dbReference type="Google" id="ProtNLM"/>
    </source>
</evidence>
<dbReference type="Proteomes" id="UP000834106">
    <property type="component" value="Chromosome 15"/>
</dbReference>
<sequence>MNGPSQSLSKTLKRLLPTTSGQCESILHHCTTAKSLPTTKKLHAHVITLGLLSNRTHFLSLLISAYAICGQVNYACKLFDELSDRTLLSYKAMIRMYTENGYPHGALKLFVEILESCRHYPDKYTYPFVIRACGDLVLLDLGVLVHGLTVKTCTNLPDLRLGRCLHGWAIRQKLECDVNVETALIDLYAKCNCVKLSFSVFSRTSKKRTVPWNAVLSGCVHNKLARESLELFKQMLLEEIKPDDATWKSLLPAYAMVADLQQTLNIHGYLIRAGFISKTDIATGLVDIYSNLPGERDTRYFWITRDSYCCKDLPKFLVLLHQLAGFWFQWVTAQSRGTSYGFCYAGIATSWSSNPPITAAPRKLWNRRWKYHRFC</sequence>
<organism evidence="2 3">
    <name type="scientific">Fraxinus pennsylvanica</name>
    <dbReference type="NCBI Taxonomy" id="56036"/>
    <lineage>
        <taxon>Eukaryota</taxon>
        <taxon>Viridiplantae</taxon>
        <taxon>Streptophyta</taxon>
        <taxon>Embryophyta</taxon>
        <taxon>Tracheophyta</taxon>
        <taxon>Spermatophyta</taxon>
        <taxon>Magnoliopsida</taxon>
        <taxon>eudicotyledons</taxon>
        <taxon>Gunneridae</taxon>
        <taxon>Pentapetalae</taxon>
        <taxon>asterids</taxon>
        <taxon>lamiids</taxon>
        <taxon>Lamiales</taxon>
        <taxon>Oleaceae</taxon>
        <taxon>Oleeae</taxon>
        <taxon>Fraxinus</taxon>
    </lineage>
</organism>
<dbReference type="InterPro" id="IPR002885">
    <property type="entry name" value="PPR_rpt"/>
</dbReference>
<dbReference type="GO" id="GO:0009451">
    <property type="term" value="P:RNA modification"/>
    <property type="evidence" value="ECO:0007669"/>
    <property type="project" value="InterPro"/>
</dbReference>
<dbReference type="EMBL" id="OU503050">
    <property type="protein sequence ID" value="CAI9777413.1"/>
    <property type="molecule type" value="Genomic_DNA"/>
</dbReference>
<reference evidence="2" key="1">
    <citation type="submission" date="2023-05" db="EMBL/GenBank/DDBJ databases">
        <authorList>
            <person name="Huff M."/>
        </authorList>
    </citation>
    <scope>NUCLEOTIDE SEQUENCE</scope>
</reference>
<dbReference type="GO" id="GO:0003723">
    <property type="term" value="F:RNA binding"/>
    <property type="evidence" value="ECO:0007669"/>
    <property type="project" value="InterPro"/>
</dbReference>
<dbReference type="Gene3D" id="1.25.40.10">
    <property type="entry name" value="Tetratricopeptide repeat domain"/>
    <property type="match status" value="2"/>
</dbReference>
<protein>
    <recommendedName>
        <fullName evidence="4">Pentatricopeptide repeat-containing protein</fullName>
    </recommendedName>
</protein>
<dbReference type="FunFam" id="1.25.40.10:FF:000436">
    <property type="entry name" value="Pentatricopeptide repeat-containing protein At5g39350 family"/>
    <property type="match status" value="1"/>
</dbReference>
<evidence type="ECO:0000256" key="1">
    <source>
        <dbReference type="ARBA" id="ARBA00022737"/>
    </source>
</evidence>
<evidence type="ECO:0000313" key="2">
    <source>
        <dbReference type="EMBL" id="CAI9777413.1"/>
    </source>
</evidence>
<dbReference type="NCBIfam" id="TIGR00756">
    <property type="entry name" value="PPR"/>
    <property type="match status" value="2"/>
</dbReference>
<gene>
    <name evidence="2" type="ORF">FPE_LOCUS24843</name>
</gene>
<proteinExistence type="predicted"/>
<dbReference type="PANTHER" id="PTHR47926:SF347">
    <property type="entry name" value="PENTATRICOPEPTIDE REPEAT-CONTAINING PROTEIN"/>
    <property type="match status" value="1"/>
</dbReference>
<dbReference type="InterPro" id="IPR011990">
    <property type="entry name" value="TPR-like_helical_dom_sf"/>
</dbReference>